<organism evidence="2 3">
    <name type="scientific">Rhodotorula diobovata</name>
    <dbReference type="NCBI Taxonomy" id="5288"/>
    <lineage>
        <taxon>Eukaryota</taxon>
        <taxon>Fungi</taxon>
        <taxon>Dikarya</taxon>
        <taxon>Basidiomycota</taxon>
        <taxon>Pucciniomycotina</taxon>
        <taxon>Microbotryomycetes</taxon>
        <taxon>Sporidiobolales</taxon>
        <taxon>Sporidiobolaceae</taxon>
        <taxon>Rhodotorula</taxon>
    </lineage>
</organism>
<evidence type="ECO:0000313" key="3">
    <source>
        <dbReference type="Proteomes" id="UP000311382"/>
    </source>
</evidence>
<feature type="region of interest" description="Disordered" evidence="1">
    <location>
        <begin position="210"/>
        <end position="255"/>
    </location>
</feature>
<accession>A0A5C5FSS1</accession>
<name>A0A5C5FSS1_9BASI</name>
<dbReference type="AlphaFoldDB" id="A0A5C5FSS1"/>
<evidence type="ECO:0000313" key="2">
    <source>
        <dbReference type="EMBL" id="TNY19014.1"/>
    </source>
</evidence>
<protein>
    <submittedName>
        <fullName evidence="2">Uncharacterized protein</fullName>
    </submittedName>
</protein>
<keyword evidence="3" id="KW-1185">Reference proteome</keyword>
<gene>
    <name evidence="2" type="ORF">DMC30DRAFT_401577</name>
</gene>
<dbReference type="EMBL" id="SOZI01000112">
    <property type="protein sequence ID" value="TNY19014.1"/>
    <property type="molecule type" value="Genomic_DNA"/>
</dbReference>
<evidence type="ECO:0000256" key="1">
    <source>
        <dbReference type="SAM" id="MobiDB-lite"/>
    </source>
</evidence>
<comment type="caution">
    <text evidence="2">The sequence shown here is derived from an EMBL/GenBank/DDBJ whole genome shotgun (WGS) entry which is preliminary data.</text>
</comment>
<reference evidence="2 3" key="1">
    <citation type="submission" date="2019-03" db="EMBL/GenBank/DDBJ databases">
        <title>Rhodosporidium diobovatum UCD-FST 08-225 genome sequencing, assembly, and annotation.</title>
        <authorList>
            <person name="Fakankun I.U."/>
            <person name="Fristensky B."/>
            <person name="Levin D.B."/>
        </authorList>
    </citation>
    <scope>NUCLEOTIDE SEQUENCE [LARGE SCALE GENOMIC DNA]</scope>
    <source>
        <strain evidence="2 3">UCD-FST 08-225</strain>
    </source>
</reference>
<proteinExistence type="predicted"/>
<dbReference type="Proteomes" id="UP000311382">
    <property type="component" value="Unassembled WGS sequence"/>
</dbReference>
<sequence>MVAPPHGDDFTLFEEERPLSPAELLEHADAWEIQLKWHWYTLTRNPQLAPACELTACSVELEYIAQSRSQNVALAERARNLREMKRGILQSGGSAALAARENLSDAASLLNGLRSLARSAGLSQVLMRLFAGFLPDGRTLSCKAERAAINHEPGSQDQRAALALHGLLVAAQRRAEEVDAQGRRYLKAYAAAHCQIVLRRLDPRHPLLTYTDPTATPVPPPVKTSRAARGLGPAKRRTLSDARPQSPAARPTPLRRVCYVDGRSDDVPVKARSLGRAAVSREGHFRRAMLYFGRAY</sequence>